<keyword evidence="3" id="KW-1185">Reference proteome</keyword>
<dbReference type="AlphaFoldDB" id="A0A165G9B0"/>
<dbReference type="GeneID" id="63823905"/>
<feature type="compositionally biased region" description="Basic and acidic residues" evidence="1">
    <location>
        <begin position="13"/>
        <end position="22"/>
    </location>
</feature>
<gene>
    <name evidence="2" type="ORF">LAESUDRAFT_711844</name>
</gene>
<accession>A0A165G9B0</accession>
<protein>
    <submittedName>
        <fullName evidence="2">Uncharacterized protein</fullName>
    </submittedName>
</protein>
<dbReference type="InParanoid" id="A0A165G9B0"/>
<feature type="region of interest" description="Disordered" evidence="1">
    <location>
        <begin position="1"/>
        <end position="22"/>
    </location>
</feature>
<reference evidence="2 3" key="1">
    <citation type="journal article" date="2016" name="Mol. Biol. Evol.">
        <title>Comparative Genomics of Early-Diverging Mushroom-Forming Fungi Provides Insights into the Origins of Lignocellulose Decay Capabilities.</title>
        <authorList>
            <person name="Nagy L.G."/>
            <person name="Riley R."/>
            <person name="Tritt A."/>
            <person name="Adam C."/>
            <person name="Daum C."/>
            <person name="Floudas D."/>
            <person name="Sun H."/>
            <person name="Yadav J.S."/>
            <person name="Pangilinan J."/>
            <person name="Larsson K.H."/>
            <person name="Matsuura K."/>
            <person name="Barry K."/>
            <person name="Labutti K."/>
            <person name="Kuo R."/>
            <person name="Ohm R.A."/>
            <person name="Bhattacharya S.S."/>
            <person name="Shirouzu T."/>
            <person name="Yoshinaga Y."/>
            <person name="Martin F.M."/>
            <person name="Grigoriev I.V."/>
            <person name="Hibbett D.S."/>
        </authorList>
    </citation>
    <scope>NUCLEOTIDE SEQUENCE [LARGE SCALE GENOMIC DNA]</scope>
    <source>
        <strain evidence="2 3">93-53</strain>
    </source>
</reference>
<organism evidence="2 3">
    <name type="scientific">Laetiporus sulphureus 93-53</name>
    <dbReference type="NCBI Taxonomy" id="1314785"/>
    <lineage>
        <taxon>Eukaryota</taxon>
        <taxon>Fungi</taxon>
        <taxon>Dikarya</taxon>
        <taxon>Basidiomycota</taxon>
        <taxon>Agaricomycotina</taxon>
        <taxon>Agaricomycetes</taxon>
        <taxon>Polyporales</taxon>
        <taxon>Laetiporus</taxon>
    </lineage>
</organism>
<dbReference type="Proteomes" id="UP000076871">
    <property type="component" value="Unassembled WGS sequence"/>
</dbReference>
<evidence type="ECO:0000313" key="3">
    <source>
        <dbReference type="Proteomes" id="UP000076871"/>
    </source>
</evidence>
<evidence type="ECO:0000256" key="1">
    <source>
        <dbReference type="SAM" id="MobiDB-lite"/>
    </source>
</evidence>
<name>A0A165G9B0_9APHY</name>
<dbReference type="EMBL" id="KV427610">
    <property type="protein sequence ID" value="KZT10014.1"/>
    <property type="molecule type" value="Genomic_DNA"/>
</dbReference>
<dbReference type="RefSeq" id="XP_040767754.1">
    <property type="nucleotide sequence ID" value="XM_040906876.1"/>
</dbReference>
<proteinExistence type="predicted"/>
<evidence type="ECO:0000313" key="2">
    <source>
        <dbReference type="EMBL" id="KZT10014.1"/>
    </source>
</evidence>
<sequence>MPEMASTRRKHRDSPTAKAHREQLGRCGKCKKQFKCAEAHQCNEQFISIDGLMQDARNRIPKSPTRQAGESDRQRSSMCHILNEEMGDGVFREYVILPATASSLLNVGAVGRHYGGRIYIKGVNRLIEPKYAKLPQIRQQIPRIGKERTRVTVRLMSMNEDRASHLLAANQS</sequence>